<reference evidence="1 2" key="1">
    <citation type="journal article" date="2022" name="Hortic Res">
        <title>A haplotype resolved chromosomal level avocado genome allows analysis of novel avocado genes.</title>
        <authorList>
            <person name="Nath O."/>
            <person name="Fletcher S.J."/>
            <person name="Hayward A."/>
            <person name="Shaw L.M."/>
            <person name="Masouleh A.K."/>
            <person name="Furtado A."/>
            <person name="Henry R.J."/>
            <person name="Mitter N."/>
        </authorList>
    </citation>
    <scope>NUCLEOTIDE SEQUENCE [LARGE SCALE GENOMIC DNA]</scope>
    <source>
        <strain evidence="2">cv. Hass</strain>
    </source>
</reference>
<gene>
    <name evidence="1" type="ORF">MRB53_004258</name>
</gene>
<evidence type="ECO:0000313" key="2">
    <source>
        <dbReference type="Proteomes" id="UP001234297"/>
    </source>
</evidence>
<evidence type="ECO:0000313" key="1">
    <source>
        <dbReference type="EMBL" id="KAJ8642510.1"/>
    </source>
</evidence>
<protein>
    <submittedName>
        <fullName evidence="1">Uncharacterized protein</fullName>
    </submittedName>
</protein>
<keyword evidence="2" id="KW-1185">Reference proteome</keyword>
<comment type="caution">
    <text evidence="1">The sequence shown here is derived from an EMBL/GenBank/DDBJ whole genome shotgun (WGS) entry which is preliminary data.</text>
</comment>
<proteinExistence type="predicted"/>
<dbReference type="EMBL" id="CM056810">
    <property type="protein sequence ID" value="KAJ8642510.1"/>
    <property type="molecule type" value="Genomic_DNA"/>
</dbReference>
<organism evidence="1 2">
    <name type="scientific">Persea americana</name>
    <name type="common">Avocado</name>
    <dbReference type="NCBI Taxonomy" id="3435"/>
    <lineage>
        <taxon>Eukaryota</taxon>
        <taxon>Viridiplantae</taxon>
        <taxon>Streptophyta</taxon>
        <taxon>Embryophyta</taxon>
        <taxon>Tracheophyta</taxon>
        <taxon>Spermatophyta</taxon>
        <taxon>Magnoliopsida</taxon>
        <taxon>Magnoliidae</taxon>
        <taxon>Laurales</taxon>
        <taxon>Lauraceae</taxon>
        <taxon>Persea</taxon>
    </lineage>
</organism>
<name>A0ACC2MA47_PERAE</name>
<accession>A0ACC2MA47</accession>
<dbReference type="Proteomes" id="UP001234297">
    <property type="component" value="Chromosome 2"/>
</dbReference>
<sequence length="489" mass="51819">MMGCLQVMNPKPSQHLMMMMPSSSSPSAFVRFSARRFRIGLDSKNRTSSGGVRSPRRSRDCGIICSCSSSSLSPSPFSVVESARIKVVGVGGGGNNAVNRMIGSGLQGVEFYAINTDAQALVNSAAKYPLQIGELLTRGLDPHYVCGVVAEGCFGLFSRRASVVLMMHRSNFYVVWYLSTSNQNQYIKFSFRDAGTGGNPSLGEQAAEESKEAIAGALKDSDLVFITAGMGGGTGSGAAPVVAQISKEAGYLTVGVVTYPFSFEGRKRSLQALEAIEKLQKNVDTLIVIPNDRLLDVVDEQTPLQDAFLLADDVLRQGVQGISDIITIPGLVNVDFADVKAVMKDSGTAMLGVGVSSSKNRAQEAAEQATLAPLIGSSIESATGVVYNITGGKDITLQEVNRVSQVVTSLADPSANIIFGAVVDDRYTGEIHVTIIATGFSQSFQKTLLTDPKAAKMLQAQEDKAKGSSTLKTPSPSSVPSGRRGRLFF</sequence>